<dbReference type="Gene3D" id="3.40.50.12230">
    <property type="match status" value="1"/>
</dbReference>
<reference evidence="7" key="1">
    <citation type="submission" date="2020-05" db="EMBL/GenBank/DDBJ databases">
        <authorList>
            <person name="Chiriac C."/>
            <person name="Salcher M."/>
            <person name="Ghai R."/>
            <person name="Kavagutti S V."/>
        </authorList>
    </citation>
    <scope>NUCLEOTIDE SEQUENCE</scope>
</reference>
<dbReference type="InterPro" id="IPR005794">
    <property type="entry name" value="Fmt"/>
</dbReference>
<dbReference type="NCBIfam" id="TIGR00460">
    <property type="entry name" value="fmt"/>
    <property type="match status" value="1"/>
</dbReference>
<dbReference type="PANTHER" id="PTHR11138:SF5">
    <property type="entry name" value="METHIONYL-TRNA FORMYLTRANSFERASE, MITOCHONDRIAL"/>
    <property type="match status" value="1"/>
</dbReference>
<accession>A0A6J6NKK3</accession>
<dbReference type="CDD" id="cd08646">
    <property type="entry name" value="FMT_core_Met-tRNA-FMT_N"/>
    <property type="match status" value="1"/>
</dbReference>
<feature type="domain" description="Formyl transferase N-terminal" evidence="5">
    <location>
        <begin position="14"/>
        <end position="175"/>
    </location>
</feature>
<dbReference type="HAMAP" id="MF_00182">
    <property type="entry name" value="Formyl_trans"/>
    <property type="match status" value="1"/>
</dbReference>
<gene>
    <name evidence="7" type="ORF">UFOPK2362_00724</name>
</gene>
<name>A0A6J6NKK3_9ZZZZ</name>
<feature type="domain" description="Formyl transferase C-terminal" evidence="6">
    <location>
        <begin position="201"/>
        <end position="296"/>
    </location>
</feature>
<evidence type="ECO:0000259" key="5">
    <source>
        <dbReference type="Pfam" id="PF00551"/>
    </source>
</evidence>
<dbReference type="SUPFAM" id="SSF50486">
    <property type="entry name" value="FMT C-terminal domain-like"/>
    <property type="match status" value="1"/>
</dbReference>
<dbReference type="CDD" id="cd08704">
    <property type="entry name" value="Met_tRNA_FMT_C"/>
    <property type="match status" value="1"/>
</dbReference>
<dbReference type="SUPFAM" id="SSF53328">
    <property type="entry name" value="Formyltransferase"/>
    <property type="match status" value="1"/>
</dbReference>
<evidence type="ECO:0000256" key="1">
    <source>
        <dbReference type="ARBA" id="ARBA00010699"/>
    </source>
</evidence>
<dbReference type="InterPro" id="IPR044135">
    <property type="entry name" value="Met-tRNA-FMT_C"/>
</dbReference>
<dbReference type="EC" id="2.1.2.9" evidence="2"/>
<dbReference type="InterPro" id="IPR005793">
    <property type="entry name" value="Formyl_trans_C"/>
</dbReference>
<proteinExistence type="inferred from homology"/>
<dbReference type="Pfam" id="PF00551">
    <property type="entry name" value="Formyl_trans_N"/>
    <property type="match status" value="1"/>
</dbReference>
<organism evidence="7">
    <name type="scientific">freshwater metagenome</name>
    <dbReference type="NCBI Taxonomy" id="449393"/>
    <lineage>
        <taxon>unclassified sequences</taxon>
        <taxon>metagenomes</taxon>
        <taxon>ecological metagenomes</taxon>
    </lineage>
</organism>
<dbReference type="InterPro" id="IPR036477">
    <property type="entry name" value="Formyl_transf_N_sf"/>
</dbReference>
<dbReference type="InterPro" id="IPR041711">
    <property type="entry name" value="Met-tRNA-FMT_N"/>
</dbReference>
<dbReference type="PANTHER" id="PTHR11138">
    <property type="entry name" value="METHIONYL-TRNA FORMYLTRANSFERASE"/>
    <property type="match status" value="1"/>
</dbReference>
<protein>
    <recommendedName>
        <fullName evidence="2">methionyl-tRNA formyltransferase</fullName>
        <ecNumber evidence="2">2.1.2.9</ecNumber>
    </recommendedName>
</protein>
<dbReference type="EMBL" id="CAEZXI010000073">
    <property type="protein sequence ID" value="CAB4686716.1"/>
    <property type="molecule type" value="Genomic_DNA"/>
</dbReference>
<evidence type="ECO:0000313" key="7">
    <source>
        <dbReference type="EMBL" id="CAB4686716.1"/>
    </source>
</evidence>
<dbReference type="Pfam" id="PF02911">
    <property type="entry name" value="Formyl_trans_C"/>
    <property type="match status" value="1"/>
</dbReference>
<dbReference type="InterPro" id="IPR002376">
    <property type="entry name" value="Formyl_transf_N"/>
</dbReference>
<evidence type="ECO:0000259" key="6">
    <source>
        <dbReference type="Pfam" id="PF02911"/>
    </source>
</evidence>
<dbReference type="GO" id="GO:0004479">
    <property type="term" value="F:methionyl-tRNA formyltransferase activity"/>
    <property type="evidence" value="ECO:0007669"/>
    <property type="project" value="UniProtKB-EC"/>
</dbReference>
<evidence type="ECO:0000256" key="3">
    <source>
        <dbReference type="ARBA" id="ARBA00022679"/>
    </source>
</evidence>
<evidence type="ECO:0000256" key="4">
    <source>
        <dbReference type="ARBA" id="ARBA00022917"/>
    </source>
</evidence>
<keyword evidence="3" id="KW-0808">Transferase</keyword>
<sequence>MKIAIASSSLVSTDAIESLQSWRDVELVSIFTNPDKASGRGQKLTENQFAQWATSKELKVFKPSDEAELLHLLRTNEIELLITIAYGHILSLPVLQTPKYGCINLHFSLLPKYRGAAPVQWTLLNGETKTGITVFNLDQGMDTGPILRQQLVDIDPDDSTSSLLEKLSALSGDLLKESITAIKSGEKGSPQSNIDVSLAPKILKEAGRINWRGTSASIYNQYRALSENPGIFTELNGLRIRINRLAISNRSLDGKGSGSFIDGKLLIATDDFAVELISVTPEGRKEMSGAAFFNGLQSKAELSFA</sequence>
<dbReference type="GO" id="GO:0005829">
    <property type="term" value="C:cytosol"/>
    <property type="evidence" value="ECO:0007669"/>
    <property type="project" value="TreeGrafter"/>
</dbReference>
<comment type="similarity">
    <text evidence="1">Belongs to the Fmt family.</text>
</comment>
<dbReference type="InterPro" id="IPR011034">
    <property type="entry name" value="Formyl_transferase-like_C_sf"/>
</dbReference>
<dbReference type="AlphaFoldDB" id="A0A6J6NKK3"/>
<keyword evidence="4" id="KW-0648">Protein biosynthesis</keyword>
<evidence type="ECO:0000256" key="2">
    <source>
        <dbReference type="ARBA" id="ARBA00012261"/>
    </source>
</evidence>